<dbReference type="Proteomes" id="UP001597483">
    <property type="component" value="Unassembled WGS sequence"/>
</dbReference>
<evidence type="ECO:0000256" key="1">
    <source>
        <dbReference type="ARBA" id="ARBA00004196"/>
    </source>
</evidence>
<dbReference type="Gene3D" id="3.40.30.10">
    <property type="entry name" value="Glutaredoxin"/>
    <property type="match status" value="1"/>
</dbReference>
<organism evidence="7 8">
    <name type="scientific">Amycolatopsis silviterrae</name>
    <dbReference type="NCBI Taxonomy" id="1656914"/>
    <lineage>
        <taxon>Bacteria</taxon>
        <taxon>Bacillati</taxon>
        <taxon>Actinomycetota</taxon>
        <taxon>Actinomycetes</taxon>
        <taxon>Pseudonocardiales</taxon>
        <taxon>Pseudonocardiaceae</taxon>
        <taxon>Amycolatopsis</taxon>
    </lineage>
</organism>
<dbReference type="PANTHER" id="PTHR42852">
    <property type="entry name" value="THIOL:DISULFIDE INTERCHANGE PROTEIN DSBE"/>
    <property type="match status" value="1"/>
</dbReference>
<dbReference type="Pfam" id="PF00578">
    <property type="entry name" value="AhpC-TSA"/>
    <property type="match status" value="1"/>
</dbReference>
<evidence type="ECO:0000259" key="6">
    <source>
        <dbReference type="PROSITE" id="PS51352"/>
    </source>
</evidence>
<keyword evidence="3" id="KW-0735">Signal-anchor</keyword>
<dbReference type="RefSeq" id="WP_378310023.1">
    <property type="nucleotide sequence ID" value="NZ_JBHUKS010000026.1"/>
</dbReference>
<evidence type="ECO:0000256" key="5">
    <source>
        <dbReference type="ARBA" id="ARBA00023284"/>
    </source>
</evidence>
<sequence length="175" mass="19069">MSRRHWRIAVPVSALLVAVLTVLAVAALRPSEDVEPVKRPAPDFALQKLDGSGPLRLADLRGHPAVLNFWASWCAPCKAEFAVLRGAWPRYRQRGFVFVAIVFDDTTAAAGEFLRTAGADWPVVVDEKSRAALSFGVRGIPQTYFLDGDGRIDHVERGPLTPSTLAARLSSLEHG</sequence>
<gene>
    <name evidence="7" type="ORF">ACFSVL_33670</name>
</gene>
<dbReference type="PANTHER" id="PTHR42852:SF6">
    <property type="entry name" value="THIOL:DISULFIDE INTERCHANGE PROTEIN DSBE"/>
    <property type="match status" value="1"/>
</dbReference>
<keyword evidence="2" id="KW-0201">Cytochrome c-type biogenesis</keyword>
<keyword evidence="3" id="KW-0812">Transmembrane</keyword>
<dbReference type="EMBL" id="JBHUKS010000026">
    <property type="protein sequence ID" value="MFD2472386.1"/>
    <property type="molecule type" value="Genomic_DNA"/>
</dbReference>
<dbReference type="InterPro" id="IPR017937">
    <property type="entry name" value="Thioredoxin_CS"/>
</dbReference>
<proteinExistence type="predicted"/>
<dbReference type="InterPro" id="IPR050553">
    <property type="entry name" value="Thioredoxin_ResA/DsbE_sf"/>
</dbReference>
<evidence type="ECO:0000256" key="2">
    <source>
        <dbReference type="ARBA" id="ARBA00022748"/>
    </source>
</evidence>
<dbReference type="InterPro" id="IPR013766">
    <property type="entry name" value="Thioredoxin_domain"/>
</dbReference>
<comment type="subcellular location">
    <subcellularLocation>
        <location evidence="1">Cell envelope</location>
    </subcellularLocation>
</comment>
<keyword evidence="5" id="KW-0676">Redox-active center</keyword>
<dbReference type="InterPro" id="IPR000866">
    <property type="entry name" value="AhpC/TSA"/>
</dbReference>
<reference evidence="8" key="1">
    <citation type="journal article" date="2019" name="Int. J. Syst. Evol. Microbiol.">
        <title>The Global Catalogue of Microorganisms (GCM) 10K type strain sequencing project: providing services to taxonomists for standard genome sequencing and annotation.</title>
        <authorList>
            <consortium name="The Broad Institute Genomics Platform"/>
            <consortium name="The Broad Institute Genome Sequencing Center for Infectious Disease"/>
            <person name="Wu L."/>
            <person name="Ma J."/>
        </authorList>
    </citation>
    <scope>NUCLEOTIDE SEQUENCE [LARGE SCALE GENOMIC DNA]</scope>
    <source>
        <strain evidence="8">CGMCC 4.7641</strain>
    </source>
</reference>
<dbReference type="InterPro" id="IPR036249">
    <property type="entry name" value="Thioredoxin-like_sf"/>
</dbReference>
<evidence type="ECO:0000256" key="4">
    <source>
        <dbReference type="ARBA" id="ARBA00023157"/>
    </source>
</evidence>
<accession>A0ABW5HGX5</accession>
<dbReference type="SUPFAM" id="SSF52833">
    <property type="entry name" value="Thioredoxin-like"/>
    <property type="match status" value="1"/>
</dbReference>
<protein>
    <submittedName>
        <fullName evidence="7">TlpA family protein disulfide reductase</fullName>
    </submittedName>
</protein>
<evidence type="ECO:0000256" key="3">
    <source>
        <dbReference type="ARBA" id="ARBA00022968"/>
    </source>
</evidence>
<evidence type="ECO:0000313" key="8">
    <source>
        <dbReference type="Proteomes" id="UP001597483"/>
    </source>
</evidence>
<keyword evidence="4" id="KW-1015">Disulfide bond</keyword>
<name>A0ABW5HGX5_9PSEU</name>
<evidence type="ECO:0000313" key="7">
    <source>
        <dbReference type="EMBL" id="MFD2472386.1"/>
    </source>
</evidence>
<dbReference type="PROSITE" id="PS51352">
    <property type="entry name" value="THIOREDOXIN_2"/>
    <property type="match status" value="1"/>
</dbReference>
<comment type="caution">
    <text evidence="7">The sequence shown here is derived from an EMBL/GenBank/DDBJ whole genome shotgun (WGS) entry which is preliminary data.</text>
</comment>
<dbReference type="PROSITE" id="PS00194">
    <property type="entry name" value="THIOREDOXIN_1"/>
    <property type="match status" value="1"/>
</dbReference>
<feature type="domain" description="Thioredoxin" evidence="6">
    <location>
        <begin position="35"/>
        <end position="174"/>
    </location>
</feature>
<dbReference type="CDD" id="cd02966">
    <property type="entry name" value="TlpA_like_family"/>
    <property type="match status" value="1"/>
</dbReference>
<keyword evidence="8" id="KW-1185">Reference proteome</keyword>